<comment type="caution">
    <text evidence="8">The sequence shown here is derived from an EMBL/GenBank/DDBJ whole genome shotgun (WGS) entry which is preliminary data.</text>
</comment>
<dbReference type="InterPro" id="IPR017953">
    <property type="entry name" value="Carbohydrate_kinase_pred_CS"/>
</dbReference>
<sequence length="278" mass="27716">MAADQIDALRKLPDAHKYQHGHALVLSGGPGQTGAARLAARGALRIGAGLVTLGVPPAAQMEVSAQVTAIMLLRVPDAAALSDALNDARISVLCAGPGLGVARAAALLPEALGAARPSVLDADALTAIGRDGALFDMLHPACVLTPHGGEFARLFPDLADALEMAPLAARAAILRTAARRAGCTIVLKGPDTLVAAPSGECAVHSARGDDAAPWLATAGAGDVLAGMIAGLLARGQGPYAAARSAVWLHAACGRHCGPGLIAEDLPEALPAVLASLGV</sequence>
<feature type="domain" description="YjeF C-terminal" evidence="7">
    <location>
        <begin position="1"/>
        <end position="276"/>
    </location>
</feature>
<evidence type="ECO:0000256" key="4">
    <source>
        <dbReference type="ARBA" id="ARBA00023027"/>
    </source>
</evidence>
<feature type="binding site" evidence="6">
    <location>
        <position position="147"/>
    </location>
    <ligand>
        <name>(6S)-NADPHX</name>
        <dbReference type="ChEBI" id="CHEBI:64076"/>
    </ligand>
</feature>
<dbReference type="CDD" id="cd01171">
    <property type="entry name" value="YXKO-related"/>
    <property type="match status" value="1"/>
</dbReference>
<evidence type="ECO:0000256" key="5">
    <source>
        <dbReference type="ARBA" id="ARBA00023239"/>
    </source>
</evidence>
<keyword evidence="2 6" id="KW-0067">ATP-binding</keyword>
<dbReference type="PANTHER" id="PTHR12592">
    <property type="entry name" value="ATP-DEPENDENT (S)-NAD(P)H-HYDRATE DEHYDRATASE FAMILY MEMBER"/>
    <property type="match status" value="1"/>
</dbReference>
<feature type="binding site" evidence="6">
    <location>
        <begin position="188"/>
        <end position="192"/>
    </location>
    <ligand>
        <name>AMP</name>
        <dbReference type="ChEBI" id="CHEBI:456215"/>
    </ligand>
</feature>
<evidence type="ECO:0000256" key="3">
    <source>
        <dbReference type="ARBA" id="ARBA00022857"/>
    </source>
</evidence>
<comment type="cofactor">
    <cofactor evidence="6">
        <name>Mg(2+)</name>
        <dbReference type="ChEBI" id="CHEBI:18420"/>
    </cofactor>
</comment>
<dbReference type="GO" id="GO:0046496">
    <property type="term" value="P:nicotinamide nucleotide metabolic process"/>
    <property type="evidence" value="ECO:0007669"/>
    <property type="project" value="UniProtKB-UniRule"/>
</dbReference>
<dbReference type="SUPFAM" id="SSF53613">
    <property type="entry name" value="Ribokinase-like"/>
    <property type="match status" value="1"/>
</dbReference>
<dbReference type="EMBL" id="QCYH01000006">
    <property type="protein sequence ID" value="PVA09808.1"/>
    <property type="molecule type" value="Genomic_DNA"/>
</dbReference>
<keyword evidence="9" id="KW-1185">Reference proteome</keyword>
<proteinExistence type="inferred from homology"/>
<dbReference type="HAMAP" id="MF_01965">
    <property type="entry name" value="NADHX_dehydratase"/>
    <property type="match status" value="1"/>
</dbReference>
<feature type="binding site" evidence="6">
    <location>
        <position position="221"/>
    </location>
    <ligand>
        <name>AMP</name>
        <dbReference type="ChEBI" id="CHEBI:456215"/>
    </ligand>
</feature>
<dbReference type="OrthoDB" id="9806925at2"/>
<dbReference type="Gene3D" id="3.40.1190.20">
    <property type="match status" value="1"/>
</dbReference>
<dbReference type="Pfam" id="PF01256">
    <property type="entry name" value="Carb_kinase"/>
    <property type="match status" value="1"/>
</dbReference>
<dbReference type="GO" id="GO:0052855">
    <property type="term" value="F:ADP-dependent NAD(P)H-hydrate dehydratase activity"/>
    <property type="evidence" value="ECO:0007669"/>
    <property type="project" value="UniProtKB-UniRule"/>
</dbReference>
<keyword evidence="5 6" id="KW-0456">Lyase</keyword>
<dbReference type="InterPro" id="IPR000631">
    <property type="entry name" value="CARKD"/>
</dbReference>
<keyword evidence="1 6" id="KW-0547">Nucleotide-binding</keyword>
<reference evidence="8 9" key="1">
    <citation type="submission" date="2018-04" db="EMBL/GenBank/DDBJ databases">
        <title>Pelagivirga bohaiensis gen. nov., sp. nov., a bacterium isolated from the Bohai Sea.</title>
        <authorList>
            <person name="Ji X."/>
        </authorList>
    </citation>
    <scope>NUCLEOTIDE SEQUENCE [LARGE SCALE GENOMIC DNA]</scope>
    <source>
        <strain evidence="8 9">BH-SD19</strain>
    </source>
</reference>
<gene>
    <name evidence="6" type="primary">nnrD</name>
    <name evidence="8" type="ORF">DC366_11860</name>
</gene>
<evidence type="ECO:0000256" key="2">
    <source>
        <dbReference type="ARBA" id="ARBA00022840"/>
    </source>
</evidence>
<protein>
    <recommendedName>
        <fullName evidence="6">ADP-dependent (S)-NAD(P)H-hydrate dehydratase</fullName>
        <ecNumber evidence="6">4.2.1.136</ecNumber>
    </recommendedName>
    <alternativeName>
        <fullName evidence="6">ADP-dependent NAD(P)HX dehydratase</fullName>
    </alternativeName>
</protein>
<feature type="binding site" evidence="6">
    <location>
        <position position="222"/>
    </location>
    <ligand>
        <name>(6S)-NADPHX</name>
        <dbReference type="ChEBI" id="CHEBI:64076"/>
    </ligand>
</feature>
<comment type="catalytic activity">
    <reaction evidence="6">
        <text>(6S)-NADPHX + ADP = AMP + phosphate + NADPH + H(+)</text>
        <dbReference type="Rhea" id="RHEA:32235"/>
        <dbReference type="ChEBI" id="CHEBI:15378"/>
        <dbReference type="ChEBI" id="CHEBI:43474"/>
        <dbReference type="ChEBI" id="CHEBI:57783"/>
        <dbReference type="ChEBI" id="CHEBI:64076"/>
        <dbReference type="ChEBI" id="CHEBI:456215"/>
        <dbReference type="ChEBI" id="CHEBI:456216"/>
        <dbReference type="EC" id="4.2.1.136"/>
    </reaction>
</comment>
<comment type="subunit">
    <text evidence="6">Homotetramer.</text>
</comment>
<dbReference type="InterPro" id="IPR029056">
    <property type="entry name" value="Ribokinase-like"/>
</dbReference>
<feature type="binding site" evidence="6">
    <location>
        <position position="35"/>
    </location>
    <ligand>
        <name>(6S)-NADPHX</name>
        <dbReference type="ChEBI" id="CHEBI:64076"/>
    </ligand>
</feature>
<evidence type="ECO:0000313" key="8">
    <source>
        <dbReference type="EMBL" id="PVA09808.1"/>
    </source>
</evidence>
<feature type="binding site" evidence="6">
    <location>
        <position position="98"/>
    </location>
    <ligand>
        <name>(6S)-NADPHX</name>
        <dbReference type="ChEBI" id="CHEBI:64076"/>
    </ligand>
</feature>
<keyword evidence="3 6" id="KW-0521">NADP</keyword>
<dbReference type="PROSITE" id="PS51383">
    <property type="entry name" value="YJEF_C_3"/>
    <property type="match status" value="1"/>
</dbReference>
<dbReference type="PROSITE" id="PS01050">
    <property type="entry name" value="YJEF_C_2"/>
    <property type="match status" value="1"/>
</dbReference>
<comment type="catalytic activity">
    <reaction evidence="6">
        <text>(6S)-NADHX + ADP = AMP + phosphate + NADH + H(+)</text>
        <dbReference type="Rhea" id="RHEA:32223"/>
        <dbReference type="ChEBI" id="CHEBI:15378"/>
        <dbReference type="ChEBI" id="CHEBI:43474"/>
        <dbReference type="ChEBI" id="CHEBI:57945"/>
        <dbReference type="ChEBI" id="CHEBI:64074"/>
        <dbReference type="ChEBI" id="CHEBI:456215"/>
        <dbReference type="ChEBI" id="CHEBI:456216"/>
        <dbReference type="EC" id="4.2.1.136"/>
    </reaction>
</comment>
<organism evidence="8 9">
    <name type="scientific">Pelagivirga sediminicola</name>
    <dbReference type="NCBI Taxonomy" id="2170575"/>
    <lineage>
        <taxon>Bacteria</taxon>
        <taxon>Pseudomonadati</taxon>
        <taxon>Pseudomonadota</taxon>
        <taxon>Alphaproteobacteria</taxon>
        <taxon>Rhodobacterales</taxon>
        <taxon>Paracoccaceae</taxon>
        <taxon>Pelagivirga</taxon>
    </lineage>
</organism>
<name>A0A2T7G5W4_9RHOB</name>
<dbReference type="EC" id="4.2.1.136" evidence="6"/>
<dbReference type="NCBIfam" id="TIGR00196">
    <property type="entry name" value="yjeF_cterm"/>
    <property type="match status" value="1"/>
</dbReference>
<comment type="function">
    <text evidence="6">Catalyzes the dehydration of the S-form of NAD(P)HX at the expense of ADP, which is converted to AMP. Together with NAD(P)HX epimerase, which catalyzes the epimerization of the S- and R-forms, the enzyme allows the repair of both epimers of NAD(P)HX, a damaged form of NAD(P)H that is a result of enzymatic or heat-dependent hydration.</text>
</comment>
<evidence type="ECO:0000256" key="1">
    <source>
        <dbReference type="ARBA" id="ARBA00022741"/>
    </source>
</evidence>
<evidence type="ECO:0000259" key="7">
    <source>
        <dbReference type="PROSITE" id="PS51383"/>
    </source>
</evidence>
<dbReference type="GO" id="GO:0110051">
    <property type="term" value="P:metabolite repair"/>
    <property type="evidence" value="ECO:0007669"/>
    <property type="project" value="TreeGrafter"/>
</dbReference>
<keyword evidence="4 6" id="KW-0520">NAD</keyword>
<dbReference type="Proteomes" id="UP000244446">
    <property type="component" value="Unassembled WGS sequence"/>
</dbReference>
<accession>A0A2T7G5W4</accession>
<comment type="similarity">
    <text evidence="6">Belongs to the NnrD/CARKD family.</text>
</comment>
<dbReference type="GO" id="GO:0005524">
    <property type="term" value="F:ATP binding"/>
    <property type="evidence" value="ECO:0007669"/>
    <property type="project" value="UniProtKB-KW"/>
</dbReference>
<dbReference type="GO" id="GO:0052856">
    <property type="term" value="F:NAD(P)HX epimerase activity"/>
    <property type="evidence" value="ECO:0007669"/>
    <property type="project" value="TreeGrafter"/>
</dbReference>
<dbReference type="AlphaFoldDB" id="A0A2T7G5W4"/>
<dbReference type="PANTHER" id="PTHR12592:SF0">
    <property type="entry name" value="ATP-DEPENDENT (S)-NAD(P)H-HYDRATE DEHYDRATASE"/>
    <property type="match status" value="1"/>
</dbReference>
<evidence type="ECO:0000256" key="6">
    <source>
        <dbReference type="HAMAP-Rule" id="MF_01965"/>
    </source>
</evidence>
<evidence type="ECO:0000313" key="9">
    <source>
        <dbReference type="Proteomes" id="UP000244446"/>
    </source>
</evidence>